<evidence type="ECO:0000256" key="2">
    <source>
        <dbReference type="ARBA" id="ARBA00011738"/>
    </source>
</evidence>
<dbReference type="Proteomes" id="UP000734854">
    <property type="component" value="Unassembled WGS sequence"/>
</dbReference>
<accession>A0A8J5I8V1</accession>
<dbReference type="PANTHER" id="PTHR21495">
    <property type="entry name" value="NUCLEOPORIN-RELATED"/>
    <property type="match status" value="1"/>
</dbReference>
<comment type="function">
    <text evidence="4">Dirigent proteins impart stereoselectivity on the phenoxy radical-coupling reaction, yielding optically active lignans from two molecules of coniferyl alcohol in the biosynthesis of lignans, flavonolignans, and alkaloids and thus plays a central role in plant secondary metabolism.</text>
</comment>
<dbReference type="GO" id="GO:0009699">
    <property type="term" value="P:phenylpropanoid biosynthetic process"/>
    <property type="evidence" value="ECO:0007669"/>
    <property type="project" value="UniProtKB-ARBA"/>
</dbReference>
<comment type="caution">
    <text evidence="5">The sequence shown here is derived from an EMBL/GenBank/DDBJ whole genome shotgun (WGS) entry which is preliminary data.</text>
</comment>
<proteinExistence type="inferred from homology"/>
<comment type="similarity">
    <text evidence="1 4">Belongs to the plant dirigent protein family.</text>
</comment>
<keyword evidence="4" id="KW-0052">Apoplast</keyword>
<dbReference type="EMBL" id="JACMSC010000003">
    <property type="protein sequence ID" value="KAG6530647.1"/>
    <property type="molecule type" value="Genomic_DNA"/>
</dbReference>
<name>A0A8J5I8V1_ZINOF</name>
<protein>
    <recommendedName>
        <fullName evidence="4">Dirigent protein</fullName>
    </recommendedName>
</protein>
<organism evidence="5 6">
    <name type="scientific">Zingiber officinale</name>
    <name type="common">Ginger</name>
    <name type="synonym">Amomum zingiber</name>
    <dbReference type="NCBI Taxonomy" id="94328"/>
    <lineage>
        <taxon>Eukaryota</taxon>
        <taxon>Viridiplantae</taxon>
        <taxon>Streptophyta</taxon>
        <taxon>Embryophyta</taxon>
        <taxon>Tracheophyta</taxon>
        <taxon>Spermatophyta</taxon>
        <taxon>Magnoliopsida</taxon>
        <taxon>Liliopsida</taxon>
        <taxon>Zingiberales</taxon>
        <taxon>Zingiberaceae</taxon>
        <taxon>Zingiber</taxon>
    </lineage>
</organism>
<comment type="subunit">
    <text evidence="2 4">Homodimer.</text>
</comment>
<evidence type="ECO:0000256" key="3">
    <source>
        <dbReference type="ARBA" id="ARBA00022525"/>
    </source>
</evidence>
<gene>
    <name evidence="5" type="ORF">ZIOFF_012890</name>
</gene>
<evidence type="ECO:0000256" key="1">
    <source>
        <dbReference type="ARBA" id="ARBA00010746"/>
    </source>
</evidence>
<comment type="subcellular location">
    <subcellularLocation>
        <location evidence="4">Secreted</location>
        <location evidence="4">Extracellular space</location>
        <location evidence="4">Apoplast</location>
    </subcellularLocation>
</comment>
<dbReference type="InterPro" id="IPR004265">
    <property type="entry name" value="Dirigent"/>
</dbReference>
<keyword evidence="6" id="KW-1185">Reference proteome</keyword>
<evidence type="ECO:0000313" key="6">
    <source>
        <dbReference type="Proteomes" id="UP000734854"/>
    </source>
</evidence>
<evidence type="ECO:0000256" key="4">
    <source>
        <dbReference type="RuleBase" id="RU363099"/>
    </source>
</evidence>
<keyword evidence="3 4" id="KW-0964">Secreted</keyword>
<dbReference type="CDD" id="cd09272">
    <property type="entry name" value="RNase_HI_RT_Ty1"/>
    <property type="match status" value="1"/>
</dbReference>
<dbReference type="AlphaFoldDB" id="A0A8J5I8V1"/>
<dbReference type="InterPro" id="IPR044859">
    <property type="entry name" value="Allene_oxi_cyc_Dirigent"/>
</dbReference>
<reference evidence="5 6" key="1">
    <citation type="submission" date="2020-08" db="EMBL/GenBank/DDBJ databases">
        <title>Plant Genome Project.</title>
        <authorList>
            <person name="Zhang R.-G."/>
        </authorList>
    </citation>
    <scope>NUCLEOTIDE SEQUENCE [LARGE SCALE GENOMIC DNA]</scope>
    <source>
        <tissue evidence="5">Rhizome</tissue>
    </source>
</reference>
<evidence type="ECO:0000313" key="5">
    <source>
        <dbReference type="EMBL" id="KAG6530647.1"/>
    </source>
</evidence>
<sequence>MSNLGLLSYYLGIEVKQQKNRILLRQSTYAKKIRSQFKMEDCNSTNHPMEPKMQVHKDLEGTLVDATEYKCIVRCLRYLLHTRPDLSYSVGMVSRYMERPTIMHHKVGKQILRYLKGTIHFGLVYMKGPQEIDIFGYLNSDLAGDLDGRKSTSGMTFYFNESLVSWNSQKQKTVTILSCEAEFMAITIATCHALWLRSLASELTSAQARDFTTHLHFFVHENDNSPNATAITVVKSTTSNPGGFGSIGVFDDELREGSTADSKLIGRAQGIAPEVSLSSQMAWLGLLNFVFTDGEYNGSSLAVVCRATLEGATERSIIGGTGKFRMARGYAITTFVSGAPAGHFIVEYNAYHENYNYPNPTAITVVGSATSNPRGFGSIVAFDDQIREGSSADSKIIGFAQGIAPEVSLGQRAWLGLLSIVFLDGKYNGSSLTLMGQATLEGATERTIIGGTGIFRSARGYTVNTLLSGTPAGYLIIECDAYIMH</sequence>
<dbReference type="Gene3D" id="2.40.480.10">
    <property type="entry name" value="Allene oxide cyclase-like"/>
    <property type="match status" value="2"/>
</dbReference>
<dbReference type="Pfam" id="PF03018">
    <property type="entry name" value="Dirigent"/>
    <property type="match status" value="2"/>
</dbReference>
<dbReference type="GO" id="GO:0048046">
    <property type="term" value="C:apoplast"/>
    <property type="evidence" value="ECO:0007669"/>
    <property type="project" value="UniProtKB-SubCell"/>
</dbReference>